<gene>
    <name evidence="1" type="ORF">A0J61_11734</name>
</gene>
<accession>A0A1C7MTX9</accession>
<keyword evidence="2" id="KW-1185">Reference proteome</keyword>
<proteinExistence type="predicted"/>
<comment type="caution">
    <text evidence="1">The sequence shown here is derived from an EMBL/GenBank/DDBJ whole genome shotgun (WGS) entry which is preliminary data.</text>
</comment>
<dbReference type="AlphaFoldDB" id="A0A1C7MTX9"/>
<dbReference type="Proteomes" id="UP000093000">
    <property type="component" value="Unassembled WGS sequence"/>
</dbReference>
<name>A0A1C7MTX9_9FUNG</name>
<protein>
    <submittedName>
        <fullName evidence="1">Uncharacterized protein</fullName>
    </submittedName>
</protein>
<evidence type="ECO:0000313" key="2">
    <source>
        <dbReference type="Proteomes" id="UP000093000"/>
    </source>
</evidence>
<dbReference type="InParanoid" id="A0A1C7MTX9"/>
<sequence length="155" mass="17388">MKLKPDFCVKYNFKGSSIGLLAVEVKLPNPHSSQVLSDRSKLGLELKRMVDEQIIQGSYEPKSFGVLVEGFRCTFFGCSLDRSGCYLFVELEKHWLLQSPDDMMLIPDLVVVFMKIKVAIIEVVGKLNKRIKQDKALNASVKPTVGLPTKRASNL</sequence>
<organism evidence="1 2">
    <name type="scientific">Choanephora cucurbitarum</name>
    <dbReference type="NCBI Taxonomy" id="101091"/>
    <lineage>
        <taxon>Eukaryota</taxon>
        <taxon>Fungi</taxon>
        <taxon>Fungi incertae sedis</taxon>
        <taxon>Mucoromycota</taxon>
        <taxon>Mucoromycotina</taxon>
        <taxon>Mucoromycetes</taxon>
        <taxon>Mucorales</taxon>
        <taxon>Mucorineae</taxon>
        <taxon>Choanephoraceae</taxon>
        <taxon>Choanephoroideae</taxon>
        <taxon>Choanephora</taxon>
    </lineage>
</organism>
<dbReference type="OrthoDB" id="2288375at2759"/>
<reference evidence="1 2" key="1">
    <citation type="submission" date="2016-03" db="EMBL/GenBank/DDBJ databases">
        <title>Choanephora cucurbitarum.</title>
        <authorList>
            <person name="Min B."/>
            <person name="Park H."/>
            <person name="Park J.-H."/>
            <person name="Shin H.-D."/>
            <person name="Choi I.-G."/>
        </authorList>
    </citation>
    <scope>NUCLEOTIDE SEQUENCE [LARGE SCALE GENOMIC DNA]</scope>
    <source>
        <strain evidence="1 2">KUS-F28377</strain>
    </source>
</reference>
<dbReference type="EMBL" id="LUGH01002406">
    <property type="protein sequence ID" value="OBZ80217.1"/>
    <property type="molecule type" value="Genomic_DNA"/>
</dbReference>
<evidence type="ECO:0000313" key="1">
    <source>
        <dbReference type="EMBL" id="OBZ80217.1"/>
    </source>
</evidence>
<dbReference type="STRING" id="101091.A0A1C7MTX9"/>